<feature type="region of interest" description="Disordered" evidence="6">
    <location>
        <begin position="151"/>
        <end position="170"/>
    </location>
</feature>
<evidence type="ECO:0000256" key="3">
    <source>
        <dbReference type="ARBA" id="ARBA00022989"/>
    </source>
</evidence>
<dbReference type="PANTHER" id="PTHR33048">
    <property type="entry name" value="PTH11-LIKE INTEGRAL MEMBRANE PROTEIN (AFU_ORTHOLOGUE AFUA_5G11245)"/>
    <property type="match status" value="1"/>
</dbReference>
<keyword evidence="2 7" id="KW-0812">Transmembrane</keyword>
<evidence type="ECO:0000259" key="8">
    <source>
        <dbReference type="Pfam" id="PF20684"/>
    </source>
</evidence>
<feature type="transmembrane region" description="Helical" evidence="7">
    <location>
        <begin position="62"/>
        <end position="84"/>
    </location>
</feature>
<dbReference type="AlphaFoldDB" id="A0A6A5TFW1"/>
<name>A0A6A5TFW1_9PLEO</name>
<comment type="similarity">
    <text evidence="5">Belongs to the SAT4 family.</text>
</comment>
<dbReference type="InterPro" id="IPR049326">
    <property type="entry name" value="Rhodopsin_dom_fungi"/>
</dbReference>
<evidence type="ECO:0000313" key="10">
    <source>
        <dbReference type="Proteomes" id="UP000800035"/>
    </source>
</evidence>
<dbReference type="PANTHER" id="PTHR33048:SF47">
    <property type="entry name" value="INTEGRAL MEMBRANE PROTEIN-RELATED"/>
    <property type="match status" value="1"/>
</dbReference>
<dbReference type="GO" id="GO:0016020">
    <property type="term" value="C:membrane"/>
    <property type="evidence" value="ECO:0007669"/>
    <property type="project" value="UniProtKB-SubCell"/>
</dbReference>
<evidence type="ECO:0000256" key="7">
    <source>
        <dbReference type="SAM" id="Phobius"/>
    </source>
</evidence>
<dbReference type="EMBL" id="ML977025">
    <property type="protein sequence ID" value="KAF1950532.1"/>
    <property type="molecule type" value="Genomic_DNA"/>
</dbReference>
<dbReference type="OrthoDB" id="3794366at2759"/>
<keyword evidence="4 7" id="KW-0472">Membrane</keyword>
<gene>
    <name evidence="9" type="ORF">CC80DRAFT_496779</name>
</gene>
<protein>
    <recommendedName>
        <fullName evidence="8">Rhodopsin domain-containing protein</fullName>
    </recommendedName>
</protein>
<evidence type="ECO:0000256" key="1">
    <source>
        <dbReference type="ARBA" id="ARBA00004141"/>
    </source>
</evidence>
<organism evidence="9 10">
    <name type="scientific">Byssothecium circinans</name>
    <dbReference type="NCBI Taxonomy" id="147558"/>
    <lineage>
        <taxon>Eukaryota</taxon>
        <taxon>Fungi</taxon>
        <taxon>Dikarya</taxon>
        <taxon>Ascomycota</taxon>
        <taxon>Pezizomycotina</taxon>
        <taxon>Dothideomycetes</taxon>
        <taxon>Pleosporomycetidae</taxon>
        <taxon>Pleosporales</taxon>
        <taxon>Massarineae</taxon>
        <taxon>Massarinaceae</taxon>
        <taxon>Byssothecium</taxon>
    </lineage>
</organism>
<dbReference type="Pfam" id="PF20684">
    <property type="entry name" value="Fung_rhodopsin"/>
    <property type="match status" value="1"/>
</dbReference>
<proteinExistence type="inferred from homology"/>
<evidence type="ECO:0000256" key="6">
    <source>
        <dbReference type="SAM" id="MobiDB-lite"/>
    </source>
</evidence>
<feature type="transmembrane region" description="Helical" evidence="7">
    <location>
        <begin position="104"/>
        <end position="126"/>
    </location>
</feature>
<reference evidence="9" key="1">
    <citation type="journal article" date="2020" name="Stud. Mycol.">
        <title>101 Dothideomycetes genomes: a test case for predicting lifestyles and emergence of pathogens.</title>
        <authorList>
            <person name="Haridas S."/>
            <person name="Albert R."/>
            <person name="Binder M."/>
            <person name="Bloem J."/>
            <person name="Labutti K."/>
            <person name="Salamov A."/>
            <person name="Andreopoulos B."/>
            <person name="Baker S."/>
            <person name="Barry K."/>
            <person name="Bills G."/>
            <person name="Bluhm B."/>
            <person name="Cannon C."/>
            <person name="Castanera R."/>
            <person name="Culley D."/>
            <person name="Daum C."/>
            <person name="Ezra D."/>
            <person name="Gonzalez J."/>
            <person name="Henrissat B."/>
            <person name="Kuo A."/>
            <person name="Liang C."/>
            <person name="Lipzen A."/>
            <person name="Lutzoni F."/>
            <person name="Magnuson J."/>
            <person name="Mondo S."/>
            <person name="Nolan M."/>
            <person name="Ohm R."/>
            <person name="Pangilinan J."/>
            <person name="Park H.-J."/>
            <person name="Ramirez L."/>
            <person name="Alfaro M."/>
            <person name="Sun H."/>
            <person name="Tritt A."/>
            <person name="Yoshinaga Y."/>
            <person name="Zwiers L.-H."/>
            <person name="Turgeon B."/>
            <person name="Goodwin S."/>
            <person name="Spatafora J."/>
            <person name="Crous P."/>
            <person name="Grigoriev I."/>
        </authorList>
    </citation>
    <scope>NUCLEOTIDE SEQUENCE</scope>
    <source>
        <strain evidence="9">CBS 675.92</strain>
    </source>
</reference>
<evidence type="ECO:0000313" key="9">
    <source>
        <dbReference type="EMBL" id="KAF1950532.1"/>
    </source>
</evidence>
<comment type="subcellular location">
    <subcellularLocation>
        <location evidence="1">Membrane</location>
        <topology evidence="1">Multi-pass membrane protein</topology>
    </subcellularLocation>
</comment>
<dbReference type="InterPro" id="IPR052337">
    <property type="entry name" value="SAT4-like"/>
</dbReference>
<keyword evidence="10" id="KW-1185">Reference proteome</keyword>
<feature type="transmembrane region" description="Helical" evidence="7">
    <location>
        <begin position="25"/>
        <end position="50"/>
    </location>
</feature>
<evidence type="ECO:0000256" key="5">
    <source>
        <dbReference type="ARBA" id="ARBA00038359"/>
    </source>
</evidence>
<evidence type="ECO:0000256" key="2">
    <source>
        <dbReference type="ARBA" id="ARBA00022692"/>
    </source>
</evidence>
<dbReference type="Proteomes" id="UP000800035">
    <property type="component" value="Unassembled WGS sequence"/>
</dbReference>
<evidence type="ECO:0000256" key="4">
    <source>
        <dbReference type="ARBA" id="ARBA00023136"/>
    </source>
</evidence>
<feature type="domain" description="Rhodopsin" evidence="8">
    <location>
        <begin position="7"/>
        <end position="131"/>
    </location>
</feature>
<accession>A0A6A5TFW1</accession>
<keyword evidence="3 7" id="KW-1133">Transmembrane helix</keyword>
<sequence length="221" mass="24032">MVVLLSKGTPVSKQWDPMVSFTLDISAILIAFCAGNTALDILTLALPIAAVRSLHLSTSKKLLLIVIFSLGSLCIVASIVRHYYAIEFTKVPATGGSFFQAPFIYNILLALIEPPVFILAGSLLTLGPLFRSQYGPASLFRSLRSRLGSFTGRGTSKGSEAPRSDKTVRSAPYGKLAAGSERNLWQSSAANSTVDERPTLELRDLDDIRAERRRKQTQSMV</sequence>